<sequence>MLIDDVADAISSYVEAHPSRSLRTLSRRSGVSYSTIRRIVQKDVGEPSVEKTILPILGVFLNLKEIYSILEKNNQPMASFIRPFVGFEKKPTLDLCDLDQQIILEATGKQGTTRERIETLHGQLTGAGRLEYLLETGLLQEIDGKIKAKNLYLSNPKVVLSHIEMSARNFDIENIGRGSFYNHFIGSMSEQDFLKIKQLGKAFVDEIARVRDNPTPGKEVVVNLNILGDVFFSEEMK</sequence>
<organism evidence="1 2">
    <name type="scientific">Pseudobacteriovorax antillogorgiicola</name>
    <dbReference type="NCBI Taxonomy" id="1513793"/>
    <lineage>
        <taxon>Bacteria</taxon>
        <taxon>Pseudomonadati</taxon>
        <taxon>Bdellovibrionota</taxon>
        <taxon>Oligoflexia</taxon>
        <taxon>Oligoflexales</taxon>
        <taxon>Pseudobacteriovoracaceae</taxon>
        <taxon>Pseudobacteriovorax</taxon>
    </lineage>
</organism>
<dbReference type="EMBL" id="FWZT01000024">
    <property type="protein sequence ID" value="SMF69002.1"/>
    <property type="molecule type" value="Genomic_DNA"/>
</dbReference>
<dbReference type="RefSeq" id="WP_132323947.1">
    <property type="nucleotide sequence ID" value="NZ_FWZT01000024.1"/>
</dbReference>
<dbReference type="AlphaFoldDB" id="A0A1Y6CQW1"/>
<name>A0A1Y6CQW1_9BACT</name>
<keyword evidence="2" id="KW-1185">Reference proteome</keyword>
<reference evidence="2" key="1">
    <citation type="submission" date="2017-04" db="EMBL/GenBank/DDBJ databases">
        <authorList>
            <person name="Varghese N."/>
            <person name="Submissions S."/>
        </authorList>
    </citation>
    <scope>NUCLEOTIDE SEQUENCE [LARGE SCALE GENOMIC DNA]</scope>
    <source>
        <strain evidence="2">RKEM611</strain>
    </source>
</reference>
<gene>
    <name evidence="1" type="ORF">SAMN06296036_12488</name>
</gene>
<proteinExistence type="predicted"/>
<evidence type="ECO:0000313" key="2">
    <source>
        <dbReference type="Proteomes" id="UP000192907"/>
    </source>
</evidence>
<protein>
    <submittedName>
        <fullName evidence="1">Uncharacterized protein</fullName>
    </submittedName>
</protein>
<dbReference type="Proteomes" id="UP000192907">
    <property type="component" value="Unassembled WGS sequence"/>
</dbReference>
<accession>A0A1Y6CQW1</accession>
<dbReference type="STRING" id="1513793.SAMN06296036_12488"/>
<evidence type="ECO:0000313" key="1">
    <source>
        <dbReference type="EMBL" id="SMF69002.1"/>
    </source>
</evidence>